<gene>
    <name evidence="1" type="ORF">OV287_55890</name>
</gene>
<protein>
    <submittedName>
        <fullName evidence="1">Uncharacterized protein</fullName>
    </submittedName>
</protein>
<keyword evidence="2" id="KW-1185">Reference proteome</keyword>
<name>A0ABT4APY2_9BACT</name>
<dbReference type="Proteomes" id="UP001207654">
    <property type="component" value="Unassembled WGS sequence"/>
</dbReference>
<proteinExistence type="predicted"/>
<dbReference type="EMBL" id="JAPNKA010000002">
    <property type="protein sequence ID" value="MCY1083757.1"/>
    <property type="molecule type" value="Genomic_DNA"/>
</dbReference>
<reference evidence="1 2" key="1">
    <citation type="submission" date="2022-11" db="EMBL/GenBank/DDBJ databases">
        <title>Minimal conservation of predation-associated metabolite biosynthetic gene clusters underscores biosynthetic potential of Myxococcota including descriptions for ten novel species: Archangium lansinium sp. nov., Myxococcus landrumus sp. nov., Nannocystis bai.</title>
        <authorList>
            <person name="Ahearne A."/>
            <person name="Stevens C."/>
            <person name="Phillips K."/>
        </authorList>
    </citation>
    <scope>NUCLEOTIDE SEQUENCE [LARGE SCALE GENOMIC DNA]</scope>
    <source>
        <strain evidence="1 2">MIWBW</strain>
    </source>
</reference>
<sequence>MDWIARAGVADFDRIVDRFFRAEHETLSDASPRAEAALKRLTAKGYLNARSLVLNGAKAPTTAKPNPRARHHVLRAYSLTARASESLELPPPPRLRESFGEHHLKTLDALDNLERQHRAAGNQVLGFKMETQLMSERFEGKDFRARAARTQEVTSKLPDAQLAIQRPDGSVQQVNVEYVSAKYSNQMIREKATAWTGQPTVWAVPNQATAERVLAVTGQLAVLV</sequence>
<organism evidence="1 2">
    <name type="scientific">Archangium lansingense</name>
    <dbReference type="NCBI Taxonomy" id="2995310"/>
    <lineage>
        <taxon>Bacteria</taxon>
        <taxon>Pseudomonadati</taxon>
        <taxon>Myxococcota</taxon>
        <taxon>Myxococcia</taxon>
        <taxon>Myxococcales</taxon>
        <taxon>Cystobacterineae</taxon>
        <taxon>Archangiaceae</taxon>
        <taxon>Archangium</taxon>
    </lineage>
</organism>
<evidence type="ECO:0000313" key="1">
    <source>
        <dbReference type="EMBL" id="MCY1083757.1"/>
    </source>
</evidence>
<dbReference type="RefSeq" id="WP_267542637.1">
    <property type="nucleotide sequence ID" value="NZ_JAPNKA010000002.1"/>
</dbReference>
<accession>A0ABT4APY2</accession>
<comment type="caution">
    <text evidence="1">The sequence shown here is derived from an EMBL/GenBank/DDBJ whole genome shotgun (WGS) entry which is preliminary data.</text>
</comment>
<evidence type="ECO:0000313" key="2">
    <source>
        <dbReference type="Proteomes" id="UP001207654"/>
    </source>
</evidence>